<sequence length="333" mass="37629">MGWKGTVRSMGAAVRAAERDAKRRQRELERQRKQYEKMQELEQSAYEVEVYENHIDVIQSLHKECSPPIDWRKIAESKAPEKPAKSNQNEKNAQLKADNYKPGFLDKLFNKEGKKRKELSQKVELAIKKDVSEYEESLSKWEEELKDWEKSVGIARSILIGEGKAKIEAIDSLDPFSEISNFGSSLVISVGENNIVEATINVHGEEIVPSEVKSLLKSGRLSVKKMPKGKFNEIFQDYVCSCVLRVSNELFSAIPDELVVVTAVDELLNTKTGHLEEAPILSACISRRTLDSLNLDTIDPSDSMDNFVHNMSFKKTKGFEAVPRVEPELLESA</sequence>
<feature type="region of interest" description="Disordered" evidence="1">
    <location>
        <begin position="1"/>
        <end position="30"/>
    </location>
</feature>
<gene>
    <name evidence="2" type="ORF">BECKLFY1418A_GA0070994_10218</name>
</gene>
<feature type="compositionally biased region" description="Basic and acidic residues" evidence="1">
    <location>
        <begin position="16"/>
        <end position="30"/>
    </location>
</feature>
<evidence type="ECO:0000256" key="1">
    <source>
        <dbReference type="SAM" id="MobiDB-lite"/>
    </source>
</evidence>
<organism evidence="2">
    <name type="scientific">Candidatus Kentrum sp. LFY</name>
    <dbReference type="NCBI Taxonomy" id="2126342"/>
    <lineage>
        <taxon>Bacteria</taxon>
        <taxon>Pseudomonadati</taxon>
        <taxon>Pseudomonadota</taxon>
        <taxon>Gammaproteobacteria</taxon>
        <taxon>Candidatus Kentrum</taxon>
    </lineage>
</organism>
<name>A0A450UHY0_9GAMM</name>
<reference evidence="2" key="1">
    <citation type="submission" date="2019-02" db="EMBL/GenBank/DDBJ databases">
        <authorList>
            <person name="Gruber-Vodicka R. H."/>
            <person name="Seah K. B. B."/>
        </authorList>
    </citation>
    <scope>NUCLEOTIDE SEQUENCE</scope>
    <source>
        <strain evidence="2">BECK_M6</strain>
    </source>
</reference>
<feature type="region of interest" description="Disordered" evidence="1">
    <location>
        <begin position="77"/>
        <end position="96"/>
    </location>
</feature>
<accession>A0A450UHY0</accession>
<evidence type="ECO:0000313" key="2">
    <source>
        <dbReference type="EMBL" id="VFJ92145.1"/>
    </source>
</evidence>
<dbReference type="EMBL" id="CAADFH010000021">
    <property type="protein sequence ID" value="VFJ92145.1"/>
    <property type="molecule type" value="Genomic_DNA"/>
</dbReference>
<proteinExistence type="predicted"/>
<dbReference type="AlphaFoldDB" id="A0A450UHY0"/>
<protein>
    <submittedName>
        <fullName evidence="2">Uncharacterized protein</fullName>
    </submittedName>
</protein>